<dbReference type="Gene3D" id="2.160.20.10">
    <property type="entry name" value="Single-stranded right-handed beta-helix, Pectin lyase-like"/>
    <property type="match status" value="1"/>
</dbReference>
<evidence type="ECO:0000259" key="2">
    <source>
        <dbReference type="Pfam" id="PF13229"/>
    </source>
</evidence>
<dbReference type="InterPro" id="IPR022442">
    <property type="entry name" value="SO_2930-like_dom"/>
</dbReference>
<dbReference type="InterPro" id="IPR012334">
    <property type="entry name" value="Pectin_lyas_fold"/>
</dbReference>
<feature type="chain" id="PRO_5016257471" description="Right handed beta helix domain-containing protein" evidence="1">
    <location>
        <begin position="24"/>
        <end position="411"/>
    </location>
</feature>
<dbReference type="InterPro" id="IPR006626">
    <property type="entry name" value="PbH1"/>
</dbReference>
<dbReference type="AlphaFoldDB" id="A0A328AIF9"/>
<keyword evidence="1" id="KW-0732">Signal</keyword>
<dbReference type="InterPro" id="IPR039448">
    <property type="entry name" value="Beta_helix"/>
</dbReference>
<feature type="signal peptide" evidence="1">
    <location>
        <begin position="1"/>
        <end position="23"/>
    </location>
</feature>
<evidence type="ECO:0000313" key="3">
    <source>
        <dbReference type="EMBL" id="RAK53846.1"/>
    </source>
</evidence>
<evidence type="ECO:0000256" key="1">
    <source>
        <dbReference type="SAM" id="SignalP"/>
    </source>
</evidence>
<dbReference type="RefSeq" id="WP_111527597.1">
    <property type="nucleotide sequence ID" value="NZ_JBHRSG010000002.1"/>
</dbReference>
<dbReference type="SUPFAM" id="SSF51126">
    <property type="entry name" value="Pectin lyase-like"/>
    <property type="match status" value="1"/>
</dbReference>
<reference evidence="4" key="1">
    <citation type="submission" date="2018-05" db="EMBL/GenBank/DDBJ databases">
        <authorList>
            <person name="Li X."/>
        </authorList>
    </citation>
    <scope>NUCLEOTIDE SEQUENCE [LARGE SCALE GENOMIC DNA]</scope>
    <source>
        <strain evidence="4">LX32</strain>
    </source>
</reference>
<dbReference type="SMART" id="SM00710">
    <property type="entry name" value="PbH1"/>
    <property type="match status" value="7"/>
</dbReference>
<dbReference type="Pfam" id="PF13229">
    <property type="entry name" value="Beta_helix"/>
    <property type="match status" value="1"/>
</dbReference>
<accession>A0A328AIF9</accession>
<organism evidence="3 4">
    <name type="scientific">Phenylobacterium soli</name>
    <dbReference type="NCBI Taxonomy" id="2170551"/>
    <lineage>
        <taxon>Bacteria</taxon>
        <taxon>Pseudomonadati</taxon>
        <taxon>Pseudomonadota</taxon>
        <taxon>Alphaproteobacteria</taxon>
        <taxon>Caulobacterales</taxon>
        <taxon>Caulobacteraceae</taxon>
        <taxon>Phenylobacterium</taxon>
    </lineage>
</organism>
<gene>
    <name evidence="3" type="ORF">DJ017_04550</name>
</gene>
<protein>
    <recommendedName>
        <fullName evidence="2">Right handed beta helix domain-containing protein</fullName>
    </recommendedName>
</protein>
<dbReference type="OrthoDB" id="338827at2"/>
<sequence length="411" mass="42343">MKTLLTGAALLSSLLSATLLASAAEAKVIAVTPGGDAQEKVQTALLDAKPGDTVELAAGRYELTDGLSLDVANVVVKGAGPEATVLSFKDQKGSGSGLLISSSQVTVRDLAVEDAKGDGIKAKGVDQISFVNLRVEWTGGPKATNGAYGVYPVSSTNVLIDKVTVKGASDAGIYVGQSKNIVVRNSTAQFNVAGIEIENSMNADVHDNLSTHNAGGILVFDLPGLPQMGGHSTRIFHNRVVQNDTPNFAPKGNIVAQVPTGTGVMIMANRDVHVFGNDIDANATAAVMLVAYTNDYADLTYNPLPRDITVHDNKIGKNGFDPQFPGGAIMAKAMGGALPPVIWDGVTNFTPKGASAPQAVHVRITDGPVANLHFAAPGAVFTAKPQVTPAIDDGAVAEPAPVVLPKAQATL</sequence>
<dbReference type="EMBL" id="QFYQ01000001">
    <property type="protein sequence ID" value="RAK53846.1"/>
    <property type="molecule type" value="Genomic_DNA"/>
</dbReference>
<dbReference type="InterPro" id="IPR011050">
    <property type="entry name" value="Pectin_lyase_fold/virulence"/>
</dbReference>
<dbReference type="Proteomes" id="UP000249254">
    <property type="component" value="Unassembled WGS sequence"/>
</dbReference>
<name>A0A328AIF9_9CAUL</name>
<comment type="caution">
    <text evidence="3">The sequence shown here is derived from an EMBL/GenBank/DDBJ whole genome shotgun (WGS) entry which is preliminary data.</text>
</comment>
<proteinExistence type="predicted"/>
<dbReference type="NCBIfam" id="TIGR03805">
    <property type="entry name" value="beta_helix_1"/>
    <property type="match status" value="1"/>
</dbReference>
<keyword evidence="4" id="KW-1185">Reference proteome</keyword>
<evidence type="ECO:0000313" key="4">
    <source>
        <dbReference type="Proteomes" id="UP000249254"/>
    </source>
</evidence>
<feature type="domain" description="Right handed beta helix" evidence="2">
    <location>
        <begin position="97"/>
        <end position="244"/>
    </location>
</feature>